<dbReference type="Gene3D" id="1.10.20.10">
    <property type="entry name" value="Histone, subunit A"/>
    <property type="match status" value="1"/>
</dbReference>
<name>A0AAD2FG78_9STRA</name>
<dbReference type="GO" id="GO:0046982">
    <property type="term" value="F:protein heterodimerization activity"/>
    <property type="evidence" value="ECO:0007669"/>
    <property type="project" value="InterPro"/>
</dbReference>
<reference evidence="2" key="1">
    <citation type="submission" date="2023-08" db="EMBL/GenBank/DDBJ databases">
        <authorList>
            <person name="Audoor S."/>
            <person name="Bilcke G."/>
        </authorList>
    </citation>
    <scope>NUCLEOTIDE SEQUENCE</scope>
</reference>
<comment type="caution">
    <text evidence="2">The sequence shown here is derived from an EMBL/GenBank/DDBJ whole genome shotgun (WGS) entry which is preliminary data.</text>
</comment>
<dbReference type="AlphaFoldDB" id="A0AAD2FG78"/>
<dbReference type="Proteomes" id="UP001295423">
    <property type="component" value="Unassembled WGS sequence"/>
</dbReference>
<dbReference type="InterPro" id="IPR009072">
    <property type="entry name" value="Histone-fold"/>
</dbReference>
<feature type="region of interest" description="Disordered" evidence="1">
    <location>
        <begin position="1"/>
        <end position="52"/>
    </location>
</feature>
<organism evidence="2 3">
    <name type="scientific">Cylindrotheca closterium</name>
    <dbReference type="NCBI Taxonomy" id="2856"/>
    <lineage>
        <taxon>Eukaryota</taxon>
        <taxon>Sar</taxon>
        <taxon>Stramenopiles</taxon>
        <taxon>Ochrophyta</taxon>
        <taxon>Bacillariophyta</taxon>
        <taxon>Bacillariophyceae</taxon>
        <taxon>Bacillariophycidae</taxon>
        <taxon>Bacillariales</taxon>
        <taxon>Bacillariaceae</taxon>
        <taxon>Cylindrotheca</taxon>
    </lineage>
</organism>
<gene>
    <name evidence="2" type="ORF">CYCCA115_LOCUS1384</name>
</gene>
<feature type="compositionally biased region" description="Basic residues" evidence="1">
    <location>
        <begin position="31"/>
        <end position="44"/>
    </location>
</feature>
<dbReference type="EMBL" id="CAKOGP040000029">
    <property type="protein sequence ID" value="CAJ1928000.1"/>
    <property type="molecule type" value="Genomic_DNA"/>
</dbReference>
<sequence>MLEKPSKSVGDPSKQSNEGHKKRGTDGGRKKEGKPKKKKAKMKHPSGEHVDARELSVLESAALPQGQIMAQFLSTFNRLEQSRFEAFRRSTFSSDAISKYVAQILIEGLNDGIERNPVLSHLCSVGQASEITMVVSTLAKAYAQRLMQDSRSFAGIKEVVLPRYMLLAMDERNSQGTEIDFFLQNAATSSSGSSLCNRNYSSRRLAAIRLQELYEEDNGSKPMNNKALSE</sequence>
<evidence type="ECO:0000313" key="2">
    <source>
        <dbReference type="EMBL" id="CAJ1928000.1"/>
    </source>
</evidence>
<keyword evidence="3" id="KW-1185">Reference proteome</keyword>
<accession>A0AAD2FG78</accession>
<evidence type="ECO:0000256" key="1">
    <source>
        <dbReference type="SAM" id="MobiDB-lite"/>
    </source>
</evidence>
<proteinExistence type="predicted"/>
<protein>
    <submittedName>
        <fullName evidence="2">Uncharacterized protein</fullName>
    </submittedName>
</protein>
<evidence type="ECO:0000313" key="3">
    <source>
        <dbReference type="Proteomes" id="UP001295423"/>
    </source>
</evidence>